<organism evidence="2 3">
    <name type="scientific">Photobacterium iliopiscarium</name>
    <dbReference type="NCBI Taxonomy" id="56192"/>
    <lineage>
        <taxon>Bacteria</taxon>
        <taxon>Pseudomonadati</taxon>
        <taxon>Pseudomonadota</taxon>
        <taxon>Gammaproteobacteria</taxon>
        <taxon>Vibrionales</taxon>
        <taxon>Vibrionaceae</taxon>
        <taxon>Photobacterium</taxon>
    </lineage>
</organism>
<dbReference type="Proteomes" id="UP000241954">
    <property type="component" value="Unassembled WGS sequence"/>
</dbReference>
<name>A0A2T3MF59_9GAMM</name>
<dbReference type="CDD" id="cd07262">
    <property type="entry name" value="VOC_like"/>
    <property type="match status" value="1"/>
</dbReference>
<dbReference type="RefSeq" id="WP_045040922.1">
    <property type="nucleotide sequence ID" value="NZ_CAMQYU010000136.1"/>
</dbReference>
<dbReference type="Pfam" id="PF00903">
    <property type="entry name" value="Glyoxalase"/>
    <property type="match status" value="1"/>
</dbReference>
<proteinExistence type="predicted"/>
<evidence type="ECO:0000313" key="3">
    <source>
        <dbReference type="Proteomes" id="UP000241954"/>
    </source>
</evidence>
<dbReference type="STRING" id="56192.UB38_18250"/>
<reference evidence="2 3" key="1">
    <citation type="submission" date="2018-01" db="EMBL/GenBank/DDBJ databases">
        <title>Whole genome sequencing of Histamine producing bacteria.</title>
        <authorList>
            <person name="Butler K."/>
        </authorList>
    </citation>
    <scope>NUCLEOTIDE SEQUENCE [LARGE SCALE GENOMIC DNA]</scope>
    <source>
        <strain evidence="2 3">NCIMB 13481</strain>
    </source>
</reference>
<dbReference type="PANTHER" id="PTHR35006">
    <property type="entry name" value="GLYOXALASE FAMILY PROTEIN (AFU_ORTHOLOGUE AFUA_5G14830)"/>
    <property type="match status" value="1"/>
</dbReference>
<dbReference type="AlphaFoldDB" id="A0A2T3MF59"/>
<evidence type="ECO:0000313" key="2">
    <source>
        <dbReference type="EMBL" id="PSV92433.1"/>
    </source>
</evidence>
<evidence type="ECO:0000259" key="1">
    <source>
        <dbReference type="PROSITE" id="PS51819"/>
    </source>
</evidence>
<dbReference type="InterPro" id="IPR029068">
    <property type="entry name" value="Glyas_Bleomycin-R_OHBP_Dase"/>
</dbReference>
<dbReference type="InterPro" id="IPR004360">
    <property type="entry name" value="Glyas_Fos-R_dOase_dom"/>
</dbReference>
<dbReference type="Gene3D" id="3.10.180.10">
    <property type="entry name" value="2,3-Dihydroxybiphenyl 1,2-Dioxygenase, domain 1"/>
    <property type="match status" value="1"/>
</dbReference>
<sequence>MFSHIMVGANNVTKSKRFYDAIMKTLGYEEGVIDDSGRCFYFSPESIFCITKPIDGEVATYGNGMTIGFKANSPEQVNAWHNAGTDNGGTTCENPPGIRDNGKSKYLAYLRDPDGNKLCAVYFM</sequence>
<dbReference type="InterPro" id="IPR037523">
    <property type="entry name" value="VOC_core"/>
</dbReference>
<accession>A0A2T3MF59</accession>
<protein>
    <submittedName>
        <fullName evidence="2">VOC family protein</fullName>
    </submittedName>
</protein>
<gene>
    <name evidence="2" type="ORF">C9I88_16420</name>
</gene>
<dbReference type="GeneID" id="93550479"/>
<comment type="caution">
    <text evidence="2">The sequence shown here is derived from an EMBL/GenBank/DDBJ whole genome shotgun (WGS) entry which is preliminary data.</text>
</comment>
<dbReference type="OrthoDB" id="9800438at2"/>
<feature type="domain" description="VOC" evidence="1">
    <location>
        <begin position="1"/>
        <end position="123"/>
    </location>
</feature>
<dbReference type="PANTHER" id="PTHR35006:SF1">
    <property type="entry name" value="BLL2941 PROTEIN"/>
    <property type="match status" value="1"/>
</dbReference>
<dbReference type="SUPFAM" id="SSF54593">
    <property type="entry name" value="Glyoxalase/Bleomycin resistance protein/Dihydroxybiphenyl dioxygenase"/>
    <property type="match status" value="1"/>
</dbReference>
<dbReference type="PROSITE" id="PS51819">
    <property type="entry name" value="VOC"/>
    <property type="match status" value="1"/>
</dbReference>
<dbReference type="EMBL" id="PYLW01000023">
    <property type="protein sequence ID" value="PSV92433.1"/>
    <property type="molecule type" value="Genomic_DNA"/>
</dbReference>